<dbReference type="Pfam" id="PF07729">
    <property type="entry name" value="FCD"/>
    <property type="match status" value="1"/>
</dbReference>
<dbReference type="STRING" id="497964.CfE428DRAFT_3524"/>
<dbReference type="Gene3D" id="1.10.10.10">
    <property type="entry name" value="Winged helix-like DNA-binding domain superfamily/Winged helix DNA-binding domain"/>
    <property type="match status" value="1"/>
</dbReference>
<dbReference type="InterPro" id="IPR000524">
    <property type="entry name" value="Tscrpt_reg_HTH_GntR"/>
</dbReference>
<evidence type="ECO:0000313" key="6">
    <source>
        <dbReference type="Proteomes" id="UP000005824"/>
    </source>
</evidence>
<dbReference type="SMART" id="SM00345">
    <property type="entry name" value="HTH_GNTR"/>
    <property type="match status" value="1"/>
</dbReference>
<keyword evidence="2" id="KW-0238">DNA-binding</keyword>
<dbReference type="InParanoid" id="B4D3N6"/>
<protein>
    <submittedName>
        <fullName evidence="5">Transcriptional regulator, GntR family</fullName>
    </submittedName>
</protein>
<gene>
    <name evidence="5" type="ORF">CfE428DRAFT_3524</name>
</gene>
<dbReference type="PRINTS" id="PR00035">
    <property type="entry name" value="HTHGNTR"/>
</dbReference>
<evidence type="ECO:0000313" key="5">
    <source>
        <dbReference type="EMBL" id="EDY18866.1"/>
    </source>
</evidence>
<dbReference type="Proteomes" id="UP000005824">
    <property type="component" value="Unassembled WGS sequence"/>
</dbReference>
<dbReference type="EMBL" id="ABVL01000010">
    <property type="protein sequence ID" value="EDY18866.1"/>
    <property type="molecule type" value="Genomic_DNA"/>
</dbReference>
<dbReference type="GO" id="GO:0003677">
    <property type="term" value="F:DNA binding"/>
    <property type="evidence" value="ECO:0007669"/>
    <property type="project" value="UniProtKB-KW"/>
</dbReference>
<dbReference type="SUPFAM" id="SSF46785">
    <property type="entry name" value="Winged helix' DNA-binding domain"/>
    <property type="match status" value="1"/>
</dbReference>
<dbReference type="PROSITE" id="PS50949">
    <property type="entry name" value="HTH_GNTR"/>
    <property type="match status" value="1"/>
</dbReference>
<dbReference type="InterPro" id="IPR011711">
    <property type="entry name" value="GntR_C"/>
</dbReference>
<proteinExistence type="predicted"/>
<dbReference type="FunCoup" id="B4D3N6">
    <property type="interactions" value="106"/>
</dbReference>
<dbReference type="SMART" id="SM00895">
    <property type="entry name" value="FCD"/>
    <property type="match status" value="1"/>
</dbReference>
<dbReference type="SUPFAM" id="SSF48008">
    <property type="entry name" value="GntR ligand-binding domain-like"/>
    <property type="match status" value="1"/>
</dbReference>
<feature type="domain" description="HTH gntR-type" evidence="4">
    <location>
        <begin position="1"/>
        <end position="58"/>
    </location>
</feature>
<keyword evidence="6" id="KW-1185">Reference proteome</keyword>
<evidence type="ECO:0000256" key="2">
    <source>
        <dbReference type="ARBA" id="ARBA00023125"/>
    </source>
</evidence>
<dbReference type="PANTHER" id="PTHR43537">
    <property type="entry name" value="TRANSCRIPTIONAL REGULATOR, GNTR FAMILY"/>
    <property type="match status" value="1"/>
</dbReference>
<keyword evidence="1" id="KW-0805">Transcription regulation</keyword>
<sequence>MLLNIFGGTWRPGERLREERLATDFHVSRTPIREALQELAAVGVIELRPNCGAVVTPFGPREVEEIYEVRALLESEAARLAGEAVTAEELRELQDEATELLATSSTSAAWSQRAWKADRRLHDLIAARCPNRRLAREIARYETFVQIVRETVGNRHRFQDTAIKEHKAVLAALLRQDAEKAAAAMRTHVHNAGKIAVDAIRPILAPPGKDISH</sequence>
<dbReference type="AlphaFoldDB" id="B4D3N6"/>
<dbReference type="GO" id="GO:0003700">
    <property type="term" value="F:DNA-binding transcription factor activity"/>
    <property type="evidence" value="ECO:0007669"/>
    <property type="project" value="InterPro"/>
</dbReference>
<accession>B4D3N6</accession>
<dbReference type="PANTHER" id="PTHR43537:SF24">
    <property type="entry name" value="GLUCONATE OPERON TRANSCRIPTIONAL REPRESSOR"/>
    <property type="match status" value="1"/>
</dbReference>
<evidence type="ECO:0000256" key="3">
    <source>
        <dbReference type="ARBA" id="ARBA00023163"/>
    </source>
</evidence>
<name>B4D3N6_9BACT</name>
<dbReference type="Gene3D" id="1.20.120.530">
    <property type="entry name" value="GntR ligand-binding domain-like"/>
    <property type="match status" value="1"/>
</dbReference>
<dbReference type="CDD" id="cd07377">
    <property type="entry name" value="WHTH_GntR"/>
    <property type="match status" value="1"/>
</dbReference>
<organism evidence="5 6">
    <name type="scientific">Chthoniobacter flavus Ellin428</name>
    <dbReference type="NCBI Taxonomy" id="497964"/>
    <lineage>
        <taxon>Bacteria</taxon>
        <taxon>Pseudomonadati</taxon>
        <taxon>Verrucomicrobiota</taxon>
        <taxon>Spartobacteria</taxon>
        <taxon>Chthoniobacterales</taxon>
        <taxon>Chthoniobacteraceae</taxon>
        <taxon>Chthoniobacter</taxon>
    </lineage>
</organism>
<evidence type="ECO:0000256" key="1">
    <source>
        <dbReference type="ARBA" id="ARBA00023015"/>
    </source>
</evidence>
<comment type="caution">
    <text evidence="5">The sequence shown here is derived from an EMBL/GenBank/DDBJ whole genome shotgun (WGS) entry which is preliminary data.</text>
</comment>
<dbReference type="InterPro" id="IPR036388">
    <property type="entry name" value="WH-like_DNA-bd_sf"/>
</dbReference>
<keyword evidence="3" id="KW-0804">Transcription</keyword>
<reference evidence="5 6" key="1">
    <citation type="journal article" date="2011" name="J. Bacteriol.">
        <title>Genome sequence of Chthoniobacter flavus Ellin428, an aerobic heterotrophic soil bacterium.</title>
        <authorList>
            <person name="Kant R."/>
            <person name="van Passel M.W."/>
            <person name="Palva A."/>
            <person name="Lucas S."/>
            <person name="Lapidus A."/>
            <person name="Glavina Del Rio T."/>
            <person name="Dalin E."/>
            <person name="Tice H."/>
            <person name="Bruce D."/>
            <person name="Goodwin L."/>
            <person name="Pitluck S."/>
            <person name="Larimer F.W."/>
            <person name="Land M.L."/>
            <person name="Hauser L."/>
            <person name="Sangwan P."/>
            <person name="de Vos W.M."/>
            <person name="Janssen P.H."/>
            <person name="Smidt H."/>
        </authorList>
    </citation>
    <scope>NUCLEOTIDE SEQUENCE [LARGE SCALE GENOMIC DNA]</scope>
    <source>
        <strain evidence="5 6">Ellin428</strain>
    </source>
</reference>
<dbReference type="InterPro" id="IPR008920">
    <property type="entry name" value="TF_FadR/GntR_C"/>
</dbReference>
<evidence type="ECO:0000259" key="4">
    <source>
        <dbReference type="PROSITE" id="PS50949"/>
    </source>
</evidence>
<dbReference type="Pfam" id="PF00392">
    <property type="entry name" value="GntR"/>
    <property type="match status" value="1"/>
</dbReference>
<dbReference type="eggNOG" id="COG1802">
    <property type="taxonomic scope" value="Bacteria"/>
</dbReference>
<dbReference type="InterPro" id="IPR036390">
    <property type="entry name" value="WH_DNA-bd_sf"/>
</dbReference>